<evidence type="ECO:0000256" key="2">
    <source>
        <dbReference type="ARBA" id="ARBA00005216"/>
    </source>
</evidence>
<dbReference type="Pfam" id="PF19304">
    <property type="entry name" value="PGDH_inter"/>
    <property type="match status" value="1"/>
</dbReference>
<evidence type="ECO:0000313" key="13">
    <source>
        <dbReference type="EMBL" id="RRR17556.1"/>
    </source>
</evidence>
<dbReference type="Gene3D" id="3.30.1330.90">
    <property type="entry name" value="D-3-phosphoglycerate dehydrogenase, domain 3"/>
    <property type="match status" value="1"/>
</dbReference>
<dbReference type="InterPro" id="IPR036291">
    <property type="entry name" value="NAD(P)-bd_dom_sf"/>
</dbReference>
<dbReference type="InterPro" id="IPR006236">
    <property type="entry name" value="PGDH"/>
</dbReference>
<dbReference type="Gene3D" id="3.30.70.260">
    <property type="match status" value="1"/>
</dbReference>
<comment type="catalytic activity">
    <reaction evidence="10 11">
        <text>(2R)-3-phosphoglycerate + NAD(+) = 3-phosphooxypyruvate + NADH + H(+)</text>
        <dbReference type="Rhea" id="RHEA:12641"/>
        <dbReference type="ChEBI" id="CHEBI:15378"/>
        <dbReference type="ChEBI" id="CHEBI:18110"/>
        <dbReference type="ChEBI" id="CHEBI:57540"/>
        <dbReference type="ChEBI" id="CHEBI:57945"/>
        <dbReference type="ChEBI" id="CHEBI:58272"/>
        <dbReference type="EC" id="1.1.1.95"/>
    </reaction>
</comment>
<evidence type="ECO:0000256" key="3">
    <source>
        <dbReference type="ARBA" id="ARBA00005854"/>
    </source>
</evidence>
<comment type="similarity">
    <text evidence="3 11">Belongs to the D-isomer specific 2-hydroxyacid dehydrogenase family.</text>
</comment>
<dbReference type="PROSITE" id="PS00065">
    <property type="entry name" value="D_2_HYDROXYACID_DH_1"/>
    <property type="match status" value="1"/>
</dbReference>
<dbReference type="Pfam" id="PF00389">
    <property type="entry name" value="2-Hacid_dh"/>
    <property type="match status" value="1"/>
</dbReference>
<dbReference type="EMBL" id="QOCI01000013">
    <property type="protein sequence ID" value="RRR17556.1"/>
    <property type="molecule type" value="Genomic_DNA"/>
</dbReference>
<dbReference type="SUPFAM" id="SSF143548">
    <property type="entry name" value="Serine metabolism enzymes domain"/>
    <property type="match status" value="1"/>
</dbReference>
<evidence type="ECO:0000256" key="11">
    <source>
        <dbReference type="RuleBase" id="RU363003"/>
    </source>
</evidence>
<dbReference type="GO" id="GO:0051287">
    <property type="term" value="F:NAD binding"/>
    <property type="evidence" value="ECO:0007669"/>
    <property type="project" value="UniProtKB-UniRule"/>
</dbReference>
<evidence type="ECO:0000313" key="14">
    <source>
        <dbReference type="Proteomes" id="UP000274327"/>
    </source>
</evidence>
<dbReference type="InterPro" id="IPR029009">
    <property type="entry name" value="ASB_dom_sf"/>
</dbReference>
<evidence type="ECO:0000256" key="10">
    <source>
        <dbReference type="ARBA" id="ARBA00048731"/>
    </source>
</evidence>
<comment type="caution">
    <text evidence="13">The sequence shown here is derived from an EMBL/GenBank/DDBJ whole genome shotgun (WGS) entry which is preliminary data.</text>
</comment>
<dbReference type="Pfam" id="PF02826">
    <property type="entry name" value="2-Hacid_dh_C"/>
    <property type="match status" value="1"/>
</dbReference>
<dbReference type="PANTHER" id="PTHR42789:SF1">
    <property type="entry name" value="D-ISOMER SPECIFIC 2-HYDROXYACID DEHYDROGENASE FAMILY PROTEIN (AFU_ORTHOLOGUE AFUA_6G10090)"/>
    <property type="match status" value="1"/>
</dbReference>
<accession>A0A3R8X4I4</accession>
<dbReference type="GO" id="GO:0004617">
    <property type="term" value="F:phosphoglycerate dehydrogenase activity"/>
    <property type="evidence" value="ECO:0007669"/>
    <property type="project" value="UniProtKB-UniRule"/>
</dbReference>
<proteinExistence type="inferred from homology"/>
<evidence type="ECO:0000256" key="8">
    <source>
        <dbReference type="ARBA" id="ARBA00023299"/>
    </source>
</evidence>
<dbReference type="GeneID" id="78122231"/>
<evidence type="ECO:0000256" key="1">
    <source>
        <dbReference type="ARBA" id="ARBA00003800"/>
    </source>
</evidence>
<dbReference type="CDD" id="cd04902">
    <property type="entry name" value="ACT_3PGDH-xct"/>
    <property type="match status" value="1"/>
</dbReference>
<dbReference type="NCBIfam" id="TIGR01327">
    <property type="entry name" value="PGDH"/>
    <property type="match status" value="1"/>
</dbReference>
<evidence type="ECO:0000256" key="9">
    <source>
        <dbReference type="ARBA" id="ARBA00048126"/>
    </source>
</evidence>
<evidence type="ECO:0000256" key="4">
    <source>
        <dbReference type="ARBA" id="ARBA00021582"/>
    </source>
</evidence>
<dbReference type="FunFam" id="3.40.50.720:FF:000021">
    <property type="entry name" value="D-3-phosphoglycerate dehydrogenase"/>
    <property type="match status" value="1"/>
</dbReference>
<keyword evidence="6 11" id="KW-0560">Oxidoreductase</keyword>
<dbReference type="InterPro" id="IPR006140">
    <property type="entry name" value="D-isomer_DH_NAD-bd"/>
</dbReference>
<name>A0A3R8X4I4_9MICO</name>
<dbReference type="SUPFAM" id="SSF55021">
    <property type="entry name" value="ACT-like"/>
    <property type="match status" value="1"/>
</dbReference>
<dbReference type="CDD" id="cd12173">
    <property type="entry name" value="PGDH_4"/>
    <property type="match status" value="1"/>
</dbReference>
<dbReference type="RefSeq" id="WP_126988545.1">
    <property type="nucleotide sequence ID" value="NZ_ML133860.1"/>
</dbReference>
<dbReference type="SUPFAM" id="SSF52283">
    <property type="entry name" value="Formate/glycerate dehydrogenase catalytic domain-like"/>
    <property type="match status" value="1"/>
</dbReference>
<keyword evidence="5 11" id="KW-0028">Amino-acid biosynthesis</keyword>
<dbReference type="Gene3D" id="3.40.50.720">
    <property type="entry name" value="NAD(P)-binding Rossmann-like Domain"/>
    <property type="match status" value="2"/>
</dbReference>
<organism evidence="13 14">
    <name type="scientific">Brachybacterium paraconglomeratum</name>
    <dbReference type="NCBI Taxonomy" id="173362"/>
    <lineage>
        <taxon>Bacteria</taxon>
        <taxon>Bacillati</taxon>
        <taxon>Actinomycetota</taxon>
        <taxon>Actinomycetes</taxon>
        <taxon>Micrococcales</taxon>
        <taxon>Dermabacteraceae</taxon>
        <taxon>Brachybacterium</taxon>
    </lineage>
</organism>
<feature type="domain" description="ACT" evidence="12">
    <location>
        <begin position="459"/>
        <end position="535"/>
    </location>
</feature>
<evidence type="ECO:0000256" key="7">
    <source>
        <dbReference type="ARBA" id="ARBA00023027"/>
    </source>
</evidence>
<dbReference type="InterPro" id="IPR006139">
    <property type="entry name" value="D-isomer_2_OHA_DH_cat_dom"/>
</dbReference>
<dbReference type="InterPro" id="IPR045626">
    <property type="entry name" value="PGDH_ASB_dom"/>
</dbReference>
<comment type="pathway">
    <text evidence="2 11">Amino-acid biosynthesis; L-serine biosynthesis; L-serine from 3-phospho-D-glycerate: step 1/3.</text>
</comment>
<dbReference type="PROSITE" id="PS51671">
    <property type="entry name" value="ACT"/>
    <property type="match status" value="1"/>
</dbReference>
<dbReference type="InterPro" id="IPR029752">
    <property type="entry name" value="D-isomer_DH_CS1"/>
</dbReference>
<gene>
    <name evidence="13" type="ORF">DS079_14505</name>
</gene>
<dbReference type="GO" id="GO:0006564">
    <property type="term" value="P:L-serine biosynthetic process"/>
    <property type="evidence" value="ECO:0007669"/>
    <property type="project" value="UniProtKB-UniRule"/>
</dbReference>
<dbReference type="Pfam" id="PF01842">
    <property type="entry name" value="ACT"/>
    <property type="match status" value="1"/>
</dbReference>
<dbReference type="AlphaFoldDB" id="A0A3R8X4I4"/>
<evidence type="ECO:0000256" key="5">
    <source>
        <dbReference type="ARBA" id="ARBA00022605"/>
    </source>
</evidence>
<evidence type="ECO:0000256" key="6">
    <source>
        <dbReference type="ARBA" id="ARBA00023002"/>
    </source>
</evidence>
<evidence type="ECO:0000259" key="12">
    <source>
        <dbReference type="PROSITE" id="PS51671"/>
    </source>
</evidence>
<comment type="catalytic activity">
    <reaction evidence="9">
        <text>(R)-2-hydroxyglutarate + NAD(+) = 2-oxoglutarate + NADH + H(+)</text>
        <dbReference type="Rhea" id="RHEA:49612"/>
        <dbReference type="ChEBI" id="CHEBI:15378"/>
        <dbReference type="ChEBI" id="CHEBI:15801"/>
        <dbReference type="ChEBI" id="CHEBI:16810"/>
        <dbReference type="ChEBI" id="CHEBI:57540"/>
        <dbReference type="ChEBI" id="CHEBI:57945"/>
        <dbReference type="EC" id="1.1.1.399"/>
    </reaction>
</comment>
<keyword evidence="8 11" id="KW-0718">Serine biosynthesis</keyword>
<dbReference type="InterPro" id="IPR050857">
    <property type="entry name" value="D-2-hydroxyacid_DH"/>
</dbReference>
<sequence>MTRPVVLIAEELSPATVEVLGPDVEVRSVDGTDRTALLAAVAEADALLVRSATQVDAEVYAAAPKLRVVARAGVGLDNVDVPGATTAGVMVINAPTSNIVSAAELAIALILASLRNLGRADSSVKAGRWERKQLTGVELLEKTVGVVGFGRIGQLVAERLRPFGVTLLAYDPYVNHARAAELGARVVELDELMREADVLTVHMPKTPETTGLIGAEEFALAKPNLHVVNAARGGLIDEEALYTALSTGQIAGAGLDVYSSEPPAKSETAAKLLELENITLTPHLGASTAEAQEKAGVAVAKSVRLALAGELVPDAVNVAGGAIDDLVRPGVALSDRLGQLFTALAGEAPEVLDIEVHGEIASRDVTALKLSALRGMFRSVVTEQVSYVNAPVLAEERGIAVNLVTDETTERFRNVITLRGTLRGGDVVAVSGTLSGVDQEHKLIDVFGHALDVPLSDHLLILRYSDGPGLIGKYGALLGEAGINIAGMQVSRVRRAQGAEALVVLDLDESVSREFAEELGAAIDARSIHAVDLVY</sequence>
<keyword evidence="7 11" id="KW-0520">NAD</keyword>
<comment type="function">
    <text evidence="1">Catalyzes the reversible oxidation of 3-phospho-D-glycerate to 3-phosphonooxypyruvate, the first step of the phosphorylated L-serine biosynthesis pathway. Also catalyzes the reversible oxidation of 2-hydroxyglutarate to 2-oxoglutarate.</text>
</comment>
<keyword evidence="14" id="KW-1185">Reference proteome</keyword>
<dbReference type="SUPFAM" id="SSF51735">
    <property type="entry name" value="NAD(P)-binding Rossmann-fold domains"/>
    <property type="match status" value="1"/>
</dbReference>
<dbReference type="Proteomes" id="UP000274327">
    <property type="component" value="Unassembled WGS sequence"/>
</dbReference>
<dbReference type="UniPathway" id="UPA00135">
    <property type="reaction ID" value="UER00196"/>
</dbReference>
<protein>
    <recommendedName>
        <fullName evidence="4 11">D-3-phosphoglycerate dehydrogenase</fullName>
        <ecNumber evidence="11">1.1.1.95</ecNumber>
    </recommendedName>
</protein>
<dbReference type="PANTHER" id="PTHR42789">
    <property type="entry name" value="D-ISOMER SPECIFIC 2-HYDROXYACID DEHYDROGENASE FAMILY PROTEIN (AFU_ORTHOLOGUE AFUA_6G10090)"/>
    <property type="match status" value="1"/>
</dbReference>
<dbReference type="InterPro" id="IPR045865">
    <property type="entry name" value="ACT-like_dom_sf"/>
</dbReference>
<dbReference type="EC" id="1.1.1.95" evidence="11"/>
<reference evidence="13 14" key="1">
    <citation type="submission" date="2018-07" db="EMBL/GenBank/DDBJ databases">
        <title>Brachybacteriurn paraconglorneratum KCTC 9916.</title>
        <authorList>
            <person name="Li Y."/>
        </authorList>
    </citation>
    <scope>NUCLEOTIDE SEQUENCE [LARGE SCALE GENOMIC DNA]</scope>
    <source>
        <strain evidence="13 14">KCTC 9916</strain>
    </source>
</reference>
<dbReference type="InterPro" id="IPR002912">
    <property type="entry name" value="ACT_dom"/>
</dbReference>